<keyword evidence="2" id="KW-1185">Reference proteome</keyword>
<sequence length="199" mass="23135">MHVHPATLNWREDELRKLSTTTGDITLPNFDISTFRYFTEYLYTGRFRCGVYVENSPLRDCEEFVDVYLLAEKVSDEDLMDAALSAILSIGRTEHETGDYWLPTAKAIENAYKQTNKSSKLRKLLVDLWLWRCDLDDPDDPADFPKEFLWDLAATAIKKVRKVSSNEFLPASMKCCDYHQHKKGEPCANRKRKRDKADE</sequence>
<name>A0ABZ0P2N5_CERBT</name>
<gene>
    <name evidence="1" type="ORF">RHO25_010769</name>
</gene>
<evidence type="ECO:0008006" key="3">
    <source>
        <dbReference type="Google" id="ProtNLM"/>
    </source>
</evidence>
<organism evidence="1 2">
    <name type="scientific">Cercospora beticola</name>
    <name type="common">Sugarbeet leaf spot fungus</name>
    <dbReference type="NCBI Taxonomy" id="122368"/>
    <lineage>
        <taxon>Eukaryota</taxon>
        <taxon>Fungi</taxon>
        <taxon>Dikarya</taxon>
        <taxon>Ascomycota</taxon>
        <taxon>Pezizomycotina</taxon>
        <taxon>Dothideomycetes</taxon>
        <taxon>Dothideomycetidae</taxon>
        <taxon>Mycosphaerellales</taxon>
        <taxon>Mycosphaerellaceae</taxon>
        <taxon>Cercospora</taxon>
    </lineage>
</organism>
<dbReference type="PANTHER" id="PTHR47843">
    <property type="entry name" value="BTB DOMAIN-CONTAINING PROTEIN-RELATED"/>
    <property type="match status" value="1"/>
</dbReference>
<dbReference type="Gene3D" id="3.30.710.10">
    <property type="entry name" value="Potassium Channel Kv1.1, Chain A"/>
    <property type="match status" value="1"/>
</dbReference>
<dbReference type="PANTHER" id="PTHR47843:SF2">
    <property type="entry name" value="BTB DOMAIN-CONTAINING PROTEIN"/>
    <property type="match status" value="1"/>
</dbReference>
<proteinExistence type="predicted"/>
<protein>
    <recommendedName>
        <fullName evidence="3">BTB domain-containing protein</fullName>
    </recommendedName>
</protein>
<dbReference type="RefSeq" id="XP_065459393.1">
    <property type="nucleotide sequence ID" value="XM_065603321.1"/>
</dbReference>
<accession>A0ABZ0P2N5</accession>
<evidence type="ECO:0000313" key="2">
    <source>
        <dbReference type="Proteomes" id="UP001302367"/>
    </source>
</evidence>
<evidence type="ECO:0000313" key="1">
    <source>
        <dbReference type="EMBL" id="WPB06112.1"/>
    </source>
</evidence>
<dbReference type="GeneID" id="90644679"/>
<dbReference type="Proteomes" id="UP001302367">
    <property type="component" value="Chromosome 7"/>
</dbReference>
<reference evidence="1 2" key="1">
    <citation type="submission" date="2023-09" db="EMBL/GenBank/DDBJ databases">
        <title>Complete-Gapless Cercospora beticola genome.</title>
        <authorList>
            <person name="Wyatt N.A."/>
            <person name="Spanner R.E."/>
            <person name="Bolton M.D."/>
        </authorList>
    </citation>
    <scope>NUCLEOTIDE SEQUENCE [LARGE SCALE GENOMIC DNA]</scope>
    <source>
        <strain evidence="1">Cb09-40</strain>
    </source>
</reference>
<dbReference type="InterPro" id="IPR011333">
    <property type="entry name" value="SKP1/BTB/POZ_sf"/>
</dbReference>
<dbReference type="EMBL" id="CP134190">
    <property type="protein sequence ID" value="WPB06112.1"/>
    <property type="molecule type" value="Genomic_DNA"/>
</dbReference>